<name>A0ABD0MDY1_CIRMR</name>
<reference evidence="1 2" key="1">
    <citation type="submission" date="2024-05" db="EMBL/GenBank/DDBJ databases">
        <title>Genome sequencing and assembly of Indian major carp, Cirrhinus mrigala (Hamilton, 1822).</title>
        <authorList>
            <person name="Mohindra V."/>
            <person name="Chowdhury L.M."/>
            <person name="Lal K."/>
            <person name="Jena J.K."/>
        </authorList>
    </citation>
    <scope>NUCLEOTIDE SEQUENCE [LARGE SCALE GENOMIC DNA]</scope>
    <source>
        <strain evidence="1">CM1030</strain>
        <tissue evidence="1">Blood</tissue>
    </source>
</reference>
<evidence type="ECO:0000313" key="2">
    <source>
        <dbReference type="Proteomes" id="UP001529510"/>
    </source>
</evidence>
<organism evidence="1 2">
    <name type="scientific">Cirrhinus mrigala</name>
    <name type="common">Mrigala</name>
    <dbReference type="NCBI Taxonomy" id="683832"/>
    <lineage>
        <taxon>Eukaryota</taxon>
        <taxon>Metazoa</taxon>
        <taxon>Chordata</taxon>
        <taxon>Craniata</taxon>
        <taxon>Vertebrata</taxon>
        <taxon>Euteleostomi</taxon>
        <taxon>Actinopterygii</taxon>
        <taxon>Neopterygii</taxon>
        <taxon>Teleostei</taxon>
        <taxon>Ostariophysi</taxon>
        <taxon>Cypriniformes</taxon>
        <taxon>Cyprinidae</taxon>
        <taxon>Labeoninae</taxon>
        <taxon>Labeonini</taxon>
        <taxon>Cirrhinus</taxon>
    </lineage>
</organism>
<keyword evidence="2" id="KW-1185">Reference proteome</keyword>
<dbReference type="AlphaFoldDB" id="A0ABD0MDY1"/>
<dbReference type="Proteomes" id="UP001529510">
    <property type="component" value="Unassembled WGS sequence"/>
</dbReference>
<dbReference type="EMBL" id="JAMKFB020000783">
    <property type="protein sequence ID" value="KAL0147268.1"/>
    <property type="molecule type" value="Genomic_DNA"/>
</dbReference>
<evidence type="ECO:0000313" key="1">
    <source>
        <dbReference type="EMBL" id="KAL0147268.1"/>
    </source>
</evidence>
<comment type="caution">
    <text evidence="1">The sequence shown here is derived from an EMBL/GenBank/DDBJ whole genome shotgun (WGS) entry which is preliminary data.</text>
</comment>
<proteinExistence type="predicted"/>
<gene>
    <name evidence="1" type="ORF">M9458_057428</name>
</gene>
<protein>
    <submittedName>
        <fullName evidence="1">Uncharacterized protein</fullName>
    </submittedName>
</protein>
<feature type="non-terminal residue" evidence="1">
    <location>
        <position position="1"/>
    </location>
</feature>
<accession>A0ABD0MDY1</accession>
<sequence>TKLMVLSLHIPHYTVKNSGQGCYQHLNAMVTALTDINSPVDLRFQMEEA</sequence>